<dbReference type="SUPFAM" id="SSF55620">
    <property type="entry name" value="Tetrahydrobiopterin biosynthesis enzymes-like"/>
    <property type="match status" value="1"/>
</dbReference>
<reference evidence="9" key="1">
    <citation type="journal article" date="2019" name="Int. J. Syst. Evol. Microbiol.">
        <title>The Global Catalogue of Microorganisms (GCM) 10K type strain sequencing project: providing services to taxonomists for standard genome sequencing and annotation.</title>
        <authorList>
            <consortium name="The Broad Institute Genomics Platform"/>
            <consortium name="The Broad Institute Genome Sequencing Center for Infectious Disease"/>
            <person name="Wu L."/>
            <person name="Ma J."/>
        </authorList>
    </citation>
    <scope>NUCLEOTIDE SEQUENCE [LARGE SCALE GENOMIC DNA]</scope>
    <source>
        <strain evidence="9">JCM 18200</strain>
    </source>
</reference>
<protein>
    <recommendedName>
        <fullName evidence="6">7,8-dihydroneopterin aldolase</fullName>
        <ecNumber evidence="6">4.1.2.25</ecNumber>
    </recommendedName>
</protein>
<comment type="similarity">
    <text evidence="3 6">Belongs to the DHNA family.</text>
</comment>
<proteinExistence type="inferred from homology"/>
<keyword evidence="9" id="KW-1185">Reference proteome</keyword>
<evidence type="ECO:0000313" key="9">
    <source>
        <dbReference type="Proteomes" id="UP001501411"/>
    </source>
</evidence>
<comment type="catalytic activity">
    <reaction evidence="1 6">
        <text>7,8-dihydroneopterin = 6-hydroxymethyl-7,8-dihydropterin + glycolaldehyde</text>
        <dbReference type="Rhea" id="RHEA:10540"/>
        <dbReference type="ChEBI" id="CHEBI:17001"/>
        <dbReference type="ChEBI" id="CHEBI:17071"/>
        <dbReference type="ChEBI" id="CHEBI:44841"/>
        <dbReference type="EC" id="4.1.2.25"/>
    </reaction>
</comment>
<dbReference type="EC" id="4.1.2.25" evidence="6"/>
<dbReference type="EMBL" id="BAABIQ010000005">
    <property type="protein sequence ID" value="GAA4785053.1"/>
    <property type="molecule type" value="Genomic_DNA"/>
</dbReference>
<evidence type="ECO:0000256" key="6">
    <source>
        <dbReference type="RuleBase" id="RU362079"/>
    </source>
</evidence>
<feature type="domain" description="Dihydroneopterin aldolase/epimerase" evidence="7">
    <location>
        <begin position="8"/>
        <end position="117"/>
    </location>
</feature>
<dbReference type="PANTHER" id="PTHR42844:SF1">
    <property type="entry name" value="DIHYDRONEOPTERIN ALDOLASE 1-RELATED"/>
    <property type="match status" value="1"/>
</dbReference>
<dbReference type="NCBIfam" id="TIGR00525">
    <property type="entry name" value="folB"/>
    <property type="match status" value="1"/>
</dbReference>
<keyword evidence="4 6" id="KW-0289">Folate biosynthesis</keyword>
<keyword evidence="5 6" id="KW-0456">Lyase</keyword>
<evidence type="ECO:0000256" key="2">
    <source>
        <dbReference type="ARBA" id="ARBA00005013"/>
    </source>
</evidence>
<dbReference type="InterPro" id="IPR006157">
    <property type="entry name" value="FolB_dom"/>
</dbReference>
<dbReference type="NCBIfam" id="TIGR00526">
    <property type="entry name" value="folB_dom"/>
    <property type="match status" value="1"/>
</dbReference>
<organism evidence="8 9">
    <name type="scientific">Olivibacter ginsenosidimutans</name>
    <dbReference type="NCBI Taxonomy" id="1176537"/>
    <lineage>
        <taxon>Bacteria</taxon>
        <taxon>Pseudomonadati</taxon>
        <taxon>Bacteroidota</taxon>
        <taxon>Sphingobacteriia</taxon>
        <taxon>Sphingobacteriales</taxon>
        <taxon>Sphingobacteriaceae</taxon>
        <taxon>Olivibacter</taxon>
    </lineage>
</organism>
<evidence type="ECO:0000256" key="1">
    <source>
        <dbReference type="ARBA" id="ARBA00001353"/>
    </source>
</evidence>
<dbReference type="PANTHER" id="PTHR42844">
    <property type="entry name" value="DIHYDRONEOPTERIN ALDOLASE 1-RELATED"/>
    <property type="match status" value="1"/>
</dbReference>
<accession>A0ABP9ATD7</accession>
<comment type="caution">
    <text evidence="8">The sequence shown here is derived from an EMBL/GenBank/DDBJ whole genome shotgun (WGS) entry which is preliminary data.</text>
</comment>
<dbReference type="InterPro" id="IPR043133">
    <property type="entry name" value="GTP-CH-I_C/QueF"/>
</dbReference>
<dbReference type="SMART" id="SM00905">
    <property type="entry name" value="FolB"/>
    <property type="match status" value="1"/>
</dbReference>
<evidence type="ECO:0000259" key="7">
    <source>
        <dbReference type="SMART" id="SM00905"/>
    </source>
</evidence>
<comment type="pathway">
    <text evidence="2 6">Cofactor biosynthesis; tetrahydrofolate biosynthesis; 2-amino-4-hydroxy-6-hydroxymethyl-7,8-dihydropteridine diphosphate from 7,8-dihydroneopterin triphosphate: step 3/4.</text>
</comment>
<dbReference type="RefSeq" id="WP_345230724.1">
    <property type="nucleotide sequence ID" value="NZ_BAABIQ010000005.1"/>
</dbReference>
<dbReference type="Gene3D" id="3.30.1130.10">
    <property type="match status" value="1"/>
</dbReference>
<comment type="function">
    <text evidence="6">Catalyzes the conversion of 7,8-dihydroneopterin to 6-hydroxymethyl-7,8-dihydropterin.</text>
</comment>
<evidence type="ECO:0000313" key="8">
    <source>
        <dbReference type="EMBL" id="GAA4785053.1"/>
    </source>
</evidence>
<name>A0ABP9ATD7_9SPHI</name>
<dbReference type="InterPro" id="IPR006156">
    <property type="entry name" value="Dihydroneopterin_aldolase"/>
</dbReference>
<evidence type="ECO:0000256" key="5">
    <source>
        <dbReference type="ARBA" id="ARBA00023239"/>
    </source>
</evidence>
<sequence>MECYTQKIALTNARFFAYHGYYPEEQLIGNEFFLDITCTIHHLAGEDDDLANTINYELLYQLAKEEMAVPRKLLESVIKSIVDSIRKRTDKIDEITVNLRKNNPPFGGDRVMAEVSLCWQRNSSF</sequence>
<gene>
    <name evidence="8" type="primary">folB</name>
    <name evidence="8" type="ORF">GCM10023231_11070</name>
</gene>
<dbReference type="Proteomes" id="UP001501411">
    <property type="component" value="Unassembled WGS sequence"/>
</dbReference>
<evidence type="ECO:0000256" key="3">
    <source>
        <dbReference type="ARBA" id="ARBA00005708"/>
    </source>
</evidence>
<dbReference type="Pfam" id="PF02152">
    <property type="entry name" value="FolB"/>
    <property type="match status" value="1"/>
</dbReference>
<evidence type="ECO:0000256" key="4">
    <source>
        <dbReference type="ARBA" id="ARBA00022909"/>
    </source>
</evidence>